<protein>
    <submittedName>
        <fullName evidence="1">Uncharacterized protein</fullName>
    </submittedName>
</protein>
<evidence type="ECO:0000313" key="2">
    <source>
        <dbReference type="Proteomes" id="UP000327493"/>
    </source>
</evidence>
<name>A0A5J5D3Q1_9PERO</name>
<keyword evidence="2" id="KW-1185">Reference proteome</keyword>
<organism evidence="1 2">
    <name type="scientific">Etheostoma spectabile</name>
    <name type="common">orangethroat darter</name>
    <dbReference type="NCBI Taxonomy" id="54343"/>
    <lineage>
        <taxon>Eukaryota</taxon>
        <taxon>Metazoa</taxon>
        <taxon>Chordata</taxon>
        <taxon>Craniata</taxon>
        <taxon>Vertebrata</taxon>
        <taxon>Euteleostomi</taxon>
        <taxon>Actinopterygii</taxon>
        <taxon>Neopterygii</taxon>
        <taxon>Teleostei</taxon>
        <taxon>Neoteleostei</taxon>
        <taxon>Acanthomorphata</taxon>
        <taxon>Eupercaria</taxon>
        <taxon>Perciformes</taxon>
        <taxon>Percoidei</taxon>
        <taxon>Percidae</taxon>
        <taxon>Etheostomatinae</taxon>
        <taxon>Etheostoma</taxon>
    </lineage>
</organism>
<dbReference type="EMBL" id="VOFY01000014">
    <property type="protein sequence ID" value="KAA8586161.1"/>
    <property type="molecule type" value="Genomic_DNA"/>
</dbReference>
<sequence>MVPYLQQSLGAGLTGGLDFVDVLQQLLALVDDIEGEVVHGQGLVGVVLQPLLGQRQVLRTHINGVPLKDSQLQEELQFDLPLLEELLHLSLCLVQLLQDTLDVVDGAVVGRLVAGDGRVPATGVTASLAGPRMRIVVAFSFTAGIPVDLLDEILSLLDDVDGDLQRGLLLLAKAFDQILDGLHRLSVNIVQQLLLELLQPRPQLQEDIHEHGVDVLQQCSYTIL</sequence>
<dbReference type="AlphaFoldDB" id="A0A5J5D3Q1"/>
<evidence type="ECO:0000313" key="1">
    <source>
        <dbReference type="EMBL" id="KAA8586161.1"/>
    </source>
</evidence>
<dbReference type="Proteomes" id="UP000327493">
    <property type="component" value="Chromosome 14"/>
</dbReference>
<proteinExistence type="predicted"/>
<accession>A0A5J5D3Q1</accession>
<gene>
    <name evidence="1" type="ORF">FQN60_007730</name>
</gene>
<comment type="caution">
    <text evidence="1">The sequence shown here is derived from an EMBL/GenBank/DDBJ whole genome shotgun (WGS) entry which is preliminary data.</text>
</comment>
<reference evidence="1 2" key="1">
    <citation type="submission" date="2019-08" db="EMBL/GenBank/DDBJ databases">
        <title>A chromosome-level genome assembly, high-density linkage maps, and genome scans reveal the genomic architecture of hybrid incompatibilities underlying speciation via character displacement in darters (Percidae: Etheostominae).</title>
        <authorList>
            <person name="Moran R.L."/>
            <person name="Catchen J.M."/>
            <person name="Fuller R.C."/>
        </authorList>
    </citation>
    <scope>NUCLEOTIDE SEQUENCE [LARGE SCALE GENOMIC DNA]</scope>
    <source>
        <strain evidence="1">EspeVRDwgs_2016</strain>
        <tissue evidence="1">Muscle</tissue>
    </source>
</reference>